<feature type="compositionally biased region" description="Polar residues" evidence="1">
    <location>
        <begin position="338"/>
        <end position="365"/>
    </location>
</feature>
<feature type="compositionally biased region" description="Low complexity" evidence="1">
    <location>
        <begin position="482"/>
        <end position="498"/>
    </location>
</feature>
<feature type="compositionally biased region" description="Low complexity" evidence="1">
    <location>
        <begin position="137"/>
        <end position="206"/>
    </location>
</feature>
<evidence type="ECO:0000313" key="3">
    <source>
        <dbReference type="Proteomes" id="UP000007799"/>
    </source>
</evidence>
<dbReference type="RefSeq" id="XP_004997426.1">
    <property type="nucleotide sequence ID" value="XM_004997369.1"/>
</dbReference>
<feature type="compositionally biased region" description="Basic and acidic residues" evidence="1">
    <location>
        <begin position="646"/>
        <end position="655"/>
    </location>
</feature>
<feature type="compositionally biased region" description="Polar residues" evidence="1">
    <location>
        <begin position="554"/>
        <end position="567"/>
    </location>
</feature>
<dbReference type="AlphaFoldDB" id="F2U0D7"/>
<feature type="compositionally biased region" description="Low complexity" evidence="1">
    <location>
        <begin position="240"/>
        <end position="260"/>
    </location>
</feature>
<dbReference type="KEGG" id="sre:PTSG_01451"/>
<accession>F2U0D7</accession>
<keyword evidence="3" id="KW-1185">Reference proteome</keyword>
<proteinExistence type="predicted"/>
<dbReference type="EMBL" id="GL832958">
    <property type="protein sequence ID" value="EGD80865.1"/>
    <property type="molecule type" value="Genomic_DNA"/>
</dbReference>
<feature type="region of interest" description="Disordered" evidence="1">
    <location>
        <begin position="240"/>
        <end position="266"/>
    </location>
</feature>
<sequence length="655" mass="69826">MDRQSHGTKQPSPMDSASAQHAAASGSSQAPASVPLQTSTPSAAMMAAMQAQATNPAQAFITPPYPYFQQQQQQQQQPHMVQHQPPQQQHNMVYHPRPHLPTSQGQQAPTATMPPSFSPALQLQSRMFPQHMMAGPQQQQQQQQQQAMGAALAFAQQQPQQQQAQQQPQQQQPQQQQPQQQQPQQQQPSGAFAQPPMGAPFAGMPPTLAGQQPQLASATGGQQAQQALAPSYMPFPALQQLQAQQQQPQQQQQQPQMQQGPPRPIAHQEHAMALQPASYPMMQMASFAPASFGHLQMPPQLMFPMQAGAPLHSPRNVSCTATFMVNGTSRDDDYHGSNIWSSRSLPNDSGNSGHSRNSGAFERGSTTGSHSFQFLFGQADGKTPVQAVRQVLCQQQQLESPPPHSYRYCDYAFNNSSNRRKHERAYCRKRPEIVGFTTPEEQAAWAAMGFMSPGMSLSFPTSYAQQGQQGQQLQQMQQMQQHLQSQLQQQPQQVQQGQAATASQDGGQQASATVNGTANGAKDTATTAASTRADMDGHTETQGAEPKSEAVSGASMTKLNNHDQGQPTGLAAQARSTSDGASASVKDARKSNTTAGRRSHPDGSDDSSSGSSSSGSSSDSGGDGDAGSGSSSSGSSSDSSGSSDGSGEHGPDTRA</sequence>
<protein>
    <submittedName>
        <fullName evidence="2">Uncharacterized protein</fullName>
    </submittedName>
</protein>
<feature type="region of interest" description="Disordered" evidence="1">
    <location>
        <begin position="1"/>
        <end position="38"/>
    </location>
</feature>
<dbReference type="STRING" id="946362.F2U0D7"/>
<feature type="region of interest" description="Disordered" evidence="1">
    <location>
        <begin position="96"/>
        <end position="118"/>
    </location>
</feature>
<gene>
    <name evidence="2" type="ORF">PTSG_01451</name>
</gene>
<dbReference type="InParanoid" id="F2U0D7"/>
<reference evidence="2" key="1">
    <citation type="submission" date="2009-08" db="EMBL/GenBank/DDBJ databases">
        <title>Annotation of Salpingoeca rosetta.</title>
        <authorList>
            <consortium name="The Broad Institute Genome Sequencing Platform"/>
            <person name="Russ C."/>
            <person name="Cuomo C."/>
            <person name="Burger G."/>
            <person name="Gray M.W."/>
            <person name="Holland P.W.H."/>
            <person name="King N."/>
            <person name="Lang F.B.F."/>
            <person name="Roger A.J."/>
            <person name="Ruiz-Trillo I."/>
            <person name="Young S.K."/>
            <person name="Zeng Q."/>
            <person name="Gargeya S."/>
            <person name="Alvarado L."/>
            <person name="Berlin A."/>
            <person name="Chapman S.B."/>
            <person name="Chen Z."/>
            <person name="Freedman E."/>
            <person name="Gellesch M."/>
            <person name="Goldberg J."/>
            <person name="Griggs A."/>
            <person name="Gujja S."/>
            <person name="Heilman E."/>
            <person name="Heiman D."/>
            <person name="Howarth C."/>
            <person name="Mehta T."/>
            <person name="Neiman D."/>
            <person name="Pearson M."/>
            <person name="Roberts A."/>
            <person name="Saif S."/>
            <person name="Shea T."/>
            <person name="Shenoy N."/>
            <person name="Sisk P."/>
            <person name="Stolte C."/>
            <person name="Sykes S."/>
            <person name="White J."/>
            <person name="Yandava C."/>
            <person name="Haas B."/>
            <person name="Nusbaum C."/>
            <person name="Birren B."/>
        </authorList>
    </citation>
    <scope>NUCLEOTIDE SEQUENCE [LARGE SCALE GENOMIC DNA]</scope>
    <source>
        <strain evidence="2">ATCC 50818</strain>
    </source>
</reference>
<dbReference type="GeneID" id="16078023"/>
<name>F2U0D7_SALR5</name>
<evidence type="ECO:0000256" key="1">
    <source>
        <dbReference type="SAM" id="MobiDB-lite"/>
    </source>
</evidence>
<feature type="region of interest" description="Disordered" evidence="1">
    <location>
        <begin position="69"/>
        <end position="88"/>
    </location>
</feature>
<feature type="compositionally biased region" description="Polar residues" evidence="1">
    <location>
        <begin position="101"/>
        <end position="118"/>
    </location>
</feature>
<organism evidence="3">
    <name type="scientific">Salpingoeca rosetta (strain ATCC 50818 / BSB-021)</name>
    <dbReference type="NCBI Taxonomy" id="946362"/>
    <lineage>
        <taxon>Eukaryota</taxon>
        <taxon>Choanoflagellata</taxon>
        <taxon>Craspedida</taxon>
        <taxon>Salpingoecidae</taxon>
        <taxon>Salpingoeca</taxon>
    </lineage>
</organism>
<feature type="region of interest" description="Disordered" evidence="1">
    <location>
        <begin position="132"/>
        <end position="226"/>
    </location>
</feature>
<feature type="compositionally biased region" description="Low complexity" evidence="1">
    <location>
        <begin position="16"/>
        <end position="38"/>
    </location>
</feature>
<feature type="compositionally biased region" description="Low complexity" evidence="1">
    <location>
        <begin position="214"/>
        <end position="226"/>
    </location>
</feature>
<feature type="compositionally biased region" description="Low complexity" evidence="1">
    <location>
        <begin position="628"/>
        <end position="645"/>
    </location>
</feature>
<evidence type="ECO:0000313" key="2">
    <source>
        <dbReference type="EMBL" id="EGD80865.1"/>
    </source>
</evidence>
<feature type="compositionally biased region" description="Low complexity" evidence="1">
    <location>
        <begin position="606"/>
        <end position="620"/>
    </location>
</feature>
<feature type="compositionally biased region" description="Polar residues" evidence="1">
    <location>
        <begin position="499"/>
        <end position="518"/>
    </location>
</feature>
<dbReference type="Proteomes" id="UP000007799">
    <property type="component" value="Unassembled WGS sequence"/>
</dbReference>
<feature type="region of interest" description="Disordered" evidence="1">
    <location>
        <begin position="482"/>
        <end position="655"/>
    </location>
</feature>
<feature type="region of interest" description="Disordered" evidence="1">
    <location>
        <begin position="337"/>
        <end position="365"/>
    </location>
</feature>